<dbReference type="SMART" id="SM00287">
    <property type="entry name" value="SH3b"/>
    <property type="match status" value="1"/>
</dbReference>
<dbReference type="Gene3D" id="2.30.30.40">
    <property type="entry name" value="SH3 Domains"/>
    <property type="match status" value="1"/>
</dbReference>
<evidence type="ECO:0000313" key="4">
    <source>
        <dbReference type="Proteomes" id="UP000631694"/>
    </source>
</evidence>
<name>A0A931I3I4_9HYPH</name>
<evidence type="ECO:0000256" key="1">
    <source>
        <dbReference type="SAM" id="SignalP"/>
    </source>
</evidence>
<feature type="signal peptide" evidence="1">
    <location>
        <begin position="1"/>
        <end position="28"/>
    </location>
</feature>
<gene>
    <name evidence="3" type="ORF">I5731_17290</name>
</gene>
<comment type="caution">
    <text evidence="3">The sequence shown here is derived from an EMBL/GenBank/DDBJ whole genome shotgun (WGS) entry which is preliminary data.</text>
</comment>
<evidence type="ECO:0000313" key="3">
    <source>
        <dbReference type="EMBL" id="MBH0239580.1"/>
    </source>
</evidence>
<feature type="chain" id="PRO_5038126188" evidence="1">
    <location>
        <begin position="29"/>
        <end position="185"/>
    </location>
</feature>
<dbReference type="InterPro" id="IPR003646">
    <property type="entry name" value="SH3-like_bac-type"/>
</dbReference>
<protein>
    <submittedName>
        <fullName evidence="3">SH3 domain-containing protein</fullName>
    </submittedName>
</protein>
<dbReference type="RefSeq" id="WP_197312660.1">
    <property type="nucleotide sequence ID" value="NZ_JADZLT010000055.1"/>
</dbReference>
<accession>A0A931I3I4</accession>
<organism evidence="3 4">
    <name type="scientific">Methylobrevis albus</name>
    <dbReference type="NCBI Taxonomy" id="2793297"/>
    <lineage>
        <taxon>Bacteria</taxon>
        <taxon>Pseudomonadati</taxon>
        <taxon>Pseudomonadota</taxon>
        <taxon>Alphaproteobacteria</taxon>
        <taxon>Hyphomicrobiales</taxon>
        <taxon>Pleomorphomonadaceae</taxon>
        <taxon>Methylobrevis</taxon>
    </lineage>
</organism>
<reference evidence="3" key="1">
    <citation type="submission" date="2020-12" db="EMBL/GenBank/DDBJ databases">
        <title>Methylobrevis albus sp. nov., isolated from fresh water lack sediment.</title>
        <authorList>
            <person name="Zou Q."/>
        </authorList>
    </citation>
    <scope>NUCLEOTIDE SEQUENCE</scope>
    <source>
        <strain evidence="3">L22</strain>
    </source>
</reference>
<dbReference type="AlphaFoldDB" id="A0A931I3I4"/>
<keyword evidence="1" id="KW-0732">Signal</keyword>
<proteinExistence type="predicted"/>
<dbReference type="Proteomes" id="UP000631694">
    <property type="component" value="Unassembled WGS sequence"/>
</dbReference>
<sequence>MTCLPKFLAVLLAAALVTVVAPPAPARAQDQPAGAENYRKGAATGLRIPRFVSLKSDNVNVRVGPSREHGVAWRYVRAGMPVEVTQEFDNWRRIRDYEGAEGWVFHALLSGVRTAIVAPWDKSGTPVAIYASAAQSAAIAAQLEPGVQGNVSGCDGRWCHIDGRGFDGWIAQTALWGVYPDETFE</sequence>
<keyword evidence="4" id="KW-1185">Reference proteome</keyword>
<dbReference type="EMBL" id="JADZLT010000055">
    <property type="protein sequence ID" value="MBH0239580.1"/>
    <property type="molecule type" value="Genomic_DNA"/>
</dbReference>
<dbReference type="InterPro" id="IPR010466">
    <property type="entry name" value="DUF1058"/>
</dbReference>
<feature type="domain" description="SH3b" evidence="2">
    <location>
        <begin position="49"/>
        <end position="112"/>
    </location>
</feature>
<dbReference type="Pfam" id="PF06347">
    <property type="entry name" value="SH3_4"/>
    <property type="match status" value="2"/>
</dbReference>
<evidence type="ECO:0000259" key="2">
    <source>
        <dbReference type="SMART" id="SM00287"/>
    </source>
</evidence>